<gene>
    <name evidence="1" type="ORF">AGABI1DRAFT_82770</name>
</gene>
<dbReference type="OMA" id="PANRKCH"/>
<accession>K5XI11</accession>
<dbReference type="AlphaFoldDB" id="K5XI11"/>
<keyword evidence="2" id="KW-1185">Reference proteome</keyword>
<reference evidence="2" key="1">
    <citation type="journal article" date="2012" name="Proc. Natl. Acad. Sci. U.S.A.">
        <title>Genome sequence of the button mushroom Agaricus bisporus reveals mechanisms governing adaptation to a humic-rich ecological niche.</title>
        <authorList>
            <person name="Morin E."/>
            <person name="Kohler A."/>
            <person name="Baker A.R."/>
            <person name="Foulongne-Oriol M."/>
            <person name="Lombard V."/>
            <person name="Nagy L.G."/>
            <person name="Ohm R.A."/>
            <person name="Patyshakuliyeva A."/>
            <person name="Brun A."/>
            <person name="Aerts A.L."/>
            <person name="Bailey A.M."/>
            <person name="Billette C."/>
            <person name="Coutinho P.M."/>
            <person name="Deakin G."/>
            <person name="Doddapaneni H."/>
            <person name="Floudas D."/>
            <person name="Grimwood J."/>
            <person name="Hilden K."/>
            <person name="Kuees U."/>
            <person name="LaButti K.M."/>
            <person name="Lapidus A."/>
            <person name="Lindquist E.A."/>
            <person name="Lucas S.M."/>
            <person name="Murat C."/>
            <person name="Riley R.W."/>
            <person name="Salamov A.A."/>
            <person name="Schmutz J."/>
            <person name="Subramanian V."/>
            <person name="Woesten H.A.B."/>
            <person name="Xu J."/>
            <person name="Eastwood D.C."/>
            <person name="Foster G.D."/>
            <person name="Sonnenberg A.S."/>
            <person name="Cullen D."/>
            <person name="de Vries R.P."/>
            <person name="Lundell T."/>
            <person name="Hibbett D.S."/>
            <person name="Henrissat B."/>
            <person name="Burton K.S."/>
            <person name="Kerrigan R.W."/>
            <person name="Challen M.P."/>
            <person name="Grigoriev I.V."/>
            <person name="Martin F."/>
        </authorList>
    </citation>
    <scope>NUCLEOTIDE SEQUENCE [LARGE SCALE GENOMIC DNA]</scope>
    <source>
        <strain evidence="2">JB137-S8 / ATCC MYA-4627 / FGSC 10392</strain>
    </source>
</reference>
<evidence type="ECO:0000313" key="1">
    <source>
        <dbReference type="EMBL" id="EKM83083.1"/>
    </source>
</evidence>
<dbReference type="InParanoid" id="K5XI11"/>
<dbReference type="KEGG" id="abp:AGABI1DRAFT82770"/>
<dbReference type="Proteomes" id="UP000008493">
    <property type="component" value="Unassembled WGS sequence"/>
</dbReference>
<protein>
    <submittedName>
        <fullName evidence="1">Uncharacterized protein</fullName>
    </submittedName>
</protein>
<dbReference type="RefSeq" id="XP_007326696.1">
    <property type="nucleotide sequence ID" value="XM_007326634.1"/>
</dbReference>
<sequence>MDKTAASDSTECDTSVIQAMKGNVTVELPFLLIDPANRKCHSPSIWLHLRGELRSSESMGTWSSRMKKVES</sequence>
<dbReference type="EMBL" id="JH971386">
    <property type="protein sequence ID" value="EKM83083.1"/>
    <property type="molecule type" value="Genomic_DNA"/>
</dbReference>
<organism evidence="1 2">
    <name type="scientific">Agaricus bisporus var. burnettii (strain JB137-S8 / ATCC MYA-4627 / FGSC 10392)</name>
    <name type="common">White button mushroom</name>
    <dbReference type="NCBI Taxonomy" id="597362"/>
    <lineage>
        <taxon>Eukaryota</taxon>
        <taxon>Fungi</taxon>
        <taxon>Dikarya</taxon>
        <taxon>Basidiomycota</taxon>
        <taxon>Agaricomycotina</taxon>
        <taxon>Agaricomycetes</taxon>
        <taxon>Agaricomycetidae</taxon>
        <taxon>Agaricales</taxon>
        <taxon>Agaricineae</taxon>
        <taxon>Agaricaceae</taxon>
        <taxon>Agaricus</taxon>
    </lineage>
</organism>
<proteinExistence type="predicted"/>
<name>K5XI11_AGABU</name>
<evidence type="ECO:0000313" key="2">
    <source>
        <dbReference type="Proteomes" id="UP000008493"/>
    </source>
</evidence>
<dbReference type="HOGENOM" id="CLU_2739425_0_0_1"/>
<dbReference type="GeneID" id="18831853"/>